<accession>A0A9W8HJM1</accession>
<organism evidence="5 6">
    <name type="scientific">Coemansia javaensis</name>
    <dbReference type="NCBI Taxonomy" id="2761396"/>
    <lineage>
        <taxon>Eukaryota</taxon>
        <taxon>Fungi</taxon>
        <taxon>Fungi incertae sedis</taxon>
        <taxon>Zoopagomycota</taxon>
        <taxon>Kickxellomycotina</taxon>
        <taxon>Kickxellomycetes</taxon>
        <taxon>Kickxellales</taxon>
        <taxon>Kickxellaceae</taxon>
        <taxon>Coemansia</taxon>
    </lineage>
</organism>
<sequence length="279" mass="29926">MATGSVRLGCVPEHFSAPLLYAAERGDLEGVELTLFGTGDMIQRVASGELDAAICVTEGLVAGIGKQAADGLRLCGTYVESALPWAVSVSTEAKFCTLDDLAFGAKFGISREGSGSEVMARYAASEYEWKAPQFAVLGNVDGLVAGVQSGAADAFLWERTTMQRHYALDKVRYLGTVRPPWPAFSFGALLPFARDRMPQLADAVRRAVHAFMVELPEDRRLAYVCDRLGYAPADARLWMDSVAFADPASVDHARIAKVVAALSRAGAMPEMDTAEIVAQ</sequence>
<evidence type="ECO:0000256" key="3">
    <source>
        <dbReference type="ARBA" id="ARBA00022729"/>
    </source>
</evidence>
<feature type="domain" description="Ca3427-like PBP 2" evidence="4">
    <location>
        <begin position="85"/>
        <end position="176"/>
    </location>
</feature>
<evidence type="ECO:0000313" key="5">
    <source>
        <dbReference type="EMBL" id="KAJ2785510.1"/>
    </source>
</evidence>
<dbReference type="Gene3D" id="3.40.190.10">
    <property type="entry name" value="Periplasmic binding protein-like II"/>
    <property type="match status" value="2"/>
</dbReference>
<proteinExistence type="inferred from homology"/>
<comment type="subcellular location">
    <subcellularLocation>
        <location evidence="1">Periplasm</location>
    </subcellularLocation>
</comment>
<protein>
    <recommendedName>
        <fullName evidence="4">Ca3427-like PBP 2 domain-containing protein</fullName>
    </recommendedName>
</protein>
<name>A0A9W8HJM1_9FUNG</name>
<comment type="similarity">
    <text evidence="2">Belongs to the bacterial solute-binding protein SsuA/TauA family.</text>
</comment>
<dbReference type="Pfam" id="PF22384">
    <property type="entry name" value="PBP2_Ca3427_like"/>
    <property type="match status" value="1"/>
</dbReference>
<dbReference type="EMBL" id="JANBUL010000010">
    <property type="protein sequence ID" value="KAJ2785510.1"/>
    <property type="molecule type" value="Genomic_DNA"/>
</dbReference>
<keyword evidence="6" id="KW-1185">Reference proteome</keyword>
<dbReference type="Proteomes" id="UP001140217">
    <property type="component" value="Unassembled WGS sequence"/>
</dbReference>
<dbReference type="SUPFAM" id="SSF53850">
    <property type="entry name" value="Periplasmic binding protein-like II"/>
    <property type="match status" value="1"/>
</dbReference>
<dbReference type="AlphaFoldDB" id="A0A9W8HJM1"/>
<reference evidence="5" key="1">
    <citation type="submission" date="2022-07" db="EMBL/GenBank/DDBJ databases">
        <title>Phylogenomic reconstructions and comparative analyses of Kickxellomycotina fungi.</title>
        <authorList>
            <person name="Reynolds N.K."/>
            <person name="Stajich J.E."/>
            <person name="Barry K."/>
            <person name="Grigoriev I.V."/>
            <person name="Crous P."/>
            <person name="Smith M.E."/>
        </authorList>
    </citation>
    <scope>NUCLEOTIDE SEQUENCE</scope>
    <source>
        <strain evidence="5">NBRC 105414</strain>
    </source>
</reference>
<comment type="caution">
    <text evidence="5">The sequence shown here is derived from an EMBL/GenBank/DDBJ whole genome shotgun (WGS) entry which is preliminary data.</text>
</comment>
<dbReference type="InterPro" id="IPR054364">
    <property type="entry name" value="Ca3427-like_PBP2"/>
</dbReference>
<gene>
    <name evidence="5" type="ORF">H4R18_000455</name>
</gene>
<evidence type="ECO:0000259" key="4">
    <source>
        <dbReference type="Pfam" id="PF22384"/>
    </source>
</evidence>
<evidence type="ECO:0000256" key="1">
    <source>
        <dbReference type="ARBA" id="ARBA00004418"/>
    </source>
</evidence>
<dbReference type="PANTHER" id="PTHR30024">
    <property type="entry name" value="ALIPHATIC SULFONATES-BINDING PROTEIN-RELATED"/>
    <property type="match status" value="1"/>
</dbReference>
<dbReference type="OrthoDB" id="1363at2759"/>
<evidence type="ECO:0000256" key="2">
    <source>
        <dbReference type="ARBA" id="ARBA00010742"/>
    </source>
</evidence>
<dbReference type="PANTHER" id="PTHR30024:SF47">
    <property type="entry name" value="TAURINE-BINDING PERIPLASMIC PROTEIN"/>
    <property type="match status" value="1"/>
</dbReference>
<dbReference type="GO" id="GO:0042597">
    <property type="term" value="C:periplasmic space"/>
    <property type="evidence" value="ECO:0007669"/>
    <property type="project" value="UniProtKB-SubCell"/>
</dbReference>
<keyword evidence="3" id="KW-0732">Signal</keyword>
<evidence type="ECO:0000313" key="6">
    <source>
        <dbReference type="Proteomes" id="UP001140217"/>
    </source>
</evidence>